<dbReference type="Proteomes" id="UP001174677">
    <property type="component" value="Chromosome 13"/>
</dbReference>
<feature type="transmembrane region" description="Helical" evidence="1">
    <location>
        <begin position="57"/>
        <end position="84"/>
    </location>
</feature>
<gene>
    <name evidence="2" type="ORF">P3X46_022513</name>
</gene>
<dbReference type="InterPro" id="IPR053258">
    <property type="entry name" value="Ca-permeable_cation_channel"/>
</dbReference>
<sequence length="124" mass="14618">MKYYLPFKYWLPSENSWEMKMLVVALINYAIAMTIEHELKTHPNPNYKTCARNIRLLLGYMAIVILVLINVLIYGVLLLSLWVYMVIRVARNPYQDLYLLVGEDLQHSKELAEDAIQRLFGRLE</sequence>
<dbReference type="EMBL" id="JARPOI010000013">
    <property type="protein sequence ID" value="KAJ9162764.1"/>
    <property type="molecule type" value="Genomic_DNA"/>
</dbReference>
<name>A0ABQ9LAQ6_HEVBR</name>
<evidence type="ECO:0008006" key="4">
    <source>
        <dbReference type="Google" id="ProtNLM"/>
    </source>
</evidence>
<dbReference type="PANTHER" id="PTHR34115">
    <property type="entry name" value="PROTEIN, PUTATIVE-RELATED"/>
    <property type="match status" value="1"/>
</dbReference>
<keyword evidence="3" id="KW-1185">Reference proteome</keyword>
<keyword evidence="1" id="KW-1133">Transmembrane helix</keyword>
<evidence type="ECO:0000256" key="1">
    <source>
        <dbReference type="SAM" id="Phobius"/>
    </source>
</evidence>
<keyword evidence="1" id="KW-0812">Transmembrane</keyword>
<comment type="caution">
    <text evidence="2">The sequence shown here is derived from an EMBL/GenBank/DDBJ whole genome shotgun (WGS) entry which is preliminary data.</text>
</comment>
<dbReference type="PANTHER" id="PTHR34115:SF13">
    <property type="entry name" value="RPB1A"/>
    <property type="match status" value="1"/>
</dbReference>
<evidence type="ECO:0000313" key="2">
    <source>
        <dbReference type="EMBL" id="KAJ9162764.1"/>
    </source>
</evidence>
<evidence type="ECO:0000313" key="3">
    <source>
        <dbReference type="Proteomes" id="UP001174677"/>
    </source>
</evidence>
<reference evidence="2" key="1">
    <citation type="journal article" date="2023" name="Plant Biotechnol. J.">
        <title>Chromosome-level wild Hevea brasiliensis genome provides new tools for genomic-assisted breeding and valuable loci to elevate rubber yield.</title>
        <authorList>
            <person name="Cheng H."/>
            <person name="Song X."/>
            <person name="Hu Y."/>
            <person name="Wu T."/>
            <person name="Yang Q."/>
            <person name="An Z."/>
            <person name="Feng S."/>
            <person name="Deng Z."/>
            <person name="Wu W."/>
            <person name="Zeng X."/>
            <person name="Tu M."/>
            <person name="Wang X."/>
            <person name="Huang H."/>
        </authorList>
    </citation>
    <scope>NUCLEOTIDE SEQUENCE</scope>
    <source>
        <strain evidence="2">MT/VB/25A 57/8</strain>
    </source>
</reference>
<keyword evidence="1" id="KW-0472">Membrane</keyword>
<accession>A0ABQ9LAQ6</accession>
<organism evidence="2 3">
    <name type="scientific">Hevea brasiliensis</name>
    <name type="common">Para rubber tree</name>
    <name type="synonym">Siphonia brasiliensis</name>
    <dbReference type="NCBI Taxonomy" id="3981"/>
    <lineage>
        <taxon>Eukaryota</taxon>
        <taxon>Viridiplantae</taxon>
        <taxon>Streptophyta</taxon>
        <taxon>Embryophyta</taxon>
        <taxon>Tracheophyta</taxon>
        <taxon>Spermatophyta</taxon>
        <taxon>Magnoliopsida</taxon>
        <taxon>eudicotyledons</taxon>
        <taxon>Gunneridae</taxon>
        <taxon>Pentapetalae</taxon>
        <taxon>rosids</taxon>
        <taxon>fabids</taxon>
        <taxon>Malpighiales</taxon>
        <taxon>Euphorbiaceae</taxon>
        <taxon>Crotonoideae</taxon>
        <taxon>Micrandreae</taxon>
        <taxon>Hevea</taxon>
    </lineage>
</organism>
<proteinExistence type="predicted"/>
<protein>
    <recommendedName>
        <fullName evidence="4">PRA1 family protein</fullName>
    </recommendedName>
</protein>